<dbReference type="FunFam" id="3.40.50.300:FF:002432">
    <property type="entry name" value="ATP synthase subunit alpha, mitochondrial"/>
    <property type="match status" value="1"/>
</dbReference>
<keyword evidence="10 14" id="KW-0472">Membrane</keyword>
<keyword evidence="12 14" id="KW-0066">ATP synthesis</keyword>
<keyword evidence="5 14" id="KW-0547">Nucleotide-binding</keyword>
<evidence type="ECO:0000256" key="1">
    <source>
        <dbReference type="ARBA" id="ARBA00003784"/>
    </source>
</evidence>
<keyword evidence="7 14" id="KW-0067">ATP-binding</keyword>
<dbReference type="Pfam" id="PF00006">
    <property type="entry name" value="ATP-synt_ab"/>
    <property type="match status" value="1"/>
</dbReference>
<comment type="similarity">
    <text evidence="3 14">Belongs to the ATPase alpha/beta chains family.</text>
</comment>
<dbReference type="InterPro" id="IPR036121">
    <property type="entry name" value="ATPase_F1/V1/A1_a/bsu_N_sf"/>
</dbReference>
<dbReference type="EC" id="7.1.2.2" evidence="14"/>
<dbReference type="InterPro" id="IPR000194">
    <property type="entry name" value="ATPase_F1/V1/A1_a/bsu_nucl-bd"/>
</dbReference>
<evidence type="ECO:0000256" key="8">
    <source>
        <dbReference type="ARBA" id="ARBA00022967"/>
    </source>
</evidence>
<dbReference type="GO" id="GO:0043531">
    <property type="term" value="F:ADP binding"/>
    <property type="evidence" value="ECO:0007669"/>
    <property type="project" value="TreeGrafter"/>
</dbReference>
<sequence length="509" mass="53648">MADRDAAADWLARSRAAVAATPLAPESLAVGRVERVADGIAQVSGLPDIALGALVRFEGGQLGFAHSLGISEIDVVICDDASAIEAGQRVIDTGGVLEVPVGEALLGRVIDPLGRPLDDGAPLPSWPTLPIERPAPAIIDRSEVTEPLETGVLVVDSLFSIGRGQRELIVGDRATGKTSLAVDAIINQRESDVICVYVAIGQPAAAVQRVIEAVHRHGAPERCVYVVGGAATSPGLQWIAPFAGMTIAEYFRDRGQHALIVLDDLTRHAATHRELALLTREPPGREAYPGDIFYLHARLLERAAKLSPELGGGSLTALPIAETDAGNLSAYIPTNLISITDGQIVLDTTLFAASHRPAVDVGLSVSRVGGKAQWPSLRQVSGRVRLDYAQFQELEMFTRFGGVPNARVQGRIERGKRIRALLTQPRFSGLSMVGQVAILAALAGGVLDGVSPARIPELRRRLPGWLEGTAGDEVSSVRASGRLDAAPRAALVAAVAALVKDMARGGEVQ</sequence>
<dbReference type="HAMAP" id="MF_01346">
    <property type="entry name" value="ATP_synth_alpha_bact"/>
    <property type="match status" value="1"/>
</dbReference>
<feature type="binding site" evidence="14">
    <location>
        <begin position="171"/>
        <end position="178"/>
    </location>
    <ligand>
        <name>ATP</name>
        <dbReference type="ChEBI" id="CHEBI:30616"/>
    </ligand>
</feature>
<feature type="site" description="Required for activity" evidence="14">
    <location>
        <position position="364"/>
    </location>
</feature>
<keyword evidence="14" id="KW-1003">Cell membrane</keyword>
<keyword evidence="17" id="KW-0614">Plasmid</keyword>
<dbReference type="InterPro" id="IPR023366">
    <property type="entry name" value="ATP_synth_asu-like_sf"/>
</dbReference>
<dbReference type="Gene3D" id="1.20.150.20">
    <property type="entry name" value="ATP synthase alpha/beta chain, C-terminal domain"/>
    <property type="match status" value="1"/>
</dbReference>
<feature type="domain" description="ATP synthase alpha subunit C-terminal" evidence="16">
    <location>
        <begin position="373"/>
        <end position="496"/>
    </location>
</feature>
<dbReference type="OrthoDB" id="9803053at2"/>
<evidence type="ECO:0000256" key="10">
    <source>
        <dbReference type="ARBA" id="ARBA00023136"/>
    </source>
</evidence>
<dbReference type="InterPro" id="IPR038376">
    <property type="entry name" value="ATP_synth_asu_C_sf"/>
</dbReference>
<dbReference type="GO" id="GO:0046933">
    <property type="term" value="F:proton-transporting ATP synthase activity, rotational mechanism"/>
    <property type="evidence" value="ECO:0007669"/>
    <property type="project" value="UniProtKB-UniRule"/>
</dbReference>
<comment type="function">
    <text evidence="1 14">Produces ATP from ADP in the presence of a proton gradient across the membrane. The alpha chain is a regulatory subunit.</text>
</comment>
<evidence type="ECO:0000256" key="13">
    <source>
        <dbReference type="ARBA" id="ARBA00026013"/>
    </source>
</evidence>
<dbReference type="AlphaFoldDB" id="A0A2U8HJ23"/>
<dbReference type="Pfam" id="PF00306">
    <property type="entry name" value="ATP-synt_ab_C"/>
    <property type="match status" value="1"/>
</dbReference>
<dbReference type="InterPro" id="IPR020003">
    <property type="entry name" value="ATPase_a/bsu_AS"/>
</dbReference>
<dbReference type="PROSITE" id="PS00152">
    <property type="entry name" value="ATPASE_ALPHA_BETA"/>
    <property type="match status" value="1"/>
</dbReference>
<dbReference type="InterPro" id="IPR000793">
    <property type="entry name" value="ATP_synth_asu_C"/>
</dbReference>
<evidence type="ECO:0000256" key="9">
    <source>
        <dbReference type="ARBA" id="ARBA00023065"/>
    </source>
</evidence>
<evidence type="ECO:0000256" key="12">
    <source>
        <dbReference type="ARBA" id="ARBA00023310"/>
    </source>
</evidence>
<comment type="catalytic activity">
    <reaction evidence="14">
        <text>ATP + H2O + 4 H(+)(in) = ADP + phosphate + 5 H(+)(out)</text>
        <dbReference type="Rhea" id="RHEA:57720"/>
        <dbReference type="ChEBI" id="CHEBI:15377"/>
        <dbReference type="ChEBI" id="CHEBI:15378"/>
        <dbReference type="ChEBI" id="CHEBI:30616"/>
        <dbReference type="ChEBI" id="CHEBI:43474"/>
        <dbReference type="ChEBI" id="CHEBI:456216"/>
        <dbReference type="EC" id="7.1.2.2"/>
    </reaction>
</comment>
<evidence type="ECO:0000256" key="14">
    <source>
        <dbReference type="HAMAP-Rule" id="MF_01346"/>
    </source>
</evidence>
<evidence type="ECO:0000259" key="16">
    <source>
        <dbReference type="Pfam" id="PF00306"/>
    </source>
</evidence>
<dbReference type="GO" id="GO:0045259">
    <property type="term" value="C:proton-transporting ATP synthase complex"/>
    <property type="evidence" value="ECO:0007669"/>
    <property type="project" value="UniProtKB-KW"/>
</dbReference>
<evidence type="ECO:0000256" key="6">
    <source>
        <dbReference type="ARBA" id="ARBA00022781"/>
    </source>
</evidence>
<dbReference type="SUPFAM" id="SSF47917">
    <property type="entry name" value="C-terminal domain of alpha and beta subunits of F1 ATP synthase"/>
    <property type="match status" value="1"/>
</dbReference>
<keyword evidence="11 14" id="KW-0139">CF(1)</keyword>
<dbReference type="GO" id="GO:0005524">
    <property type="term" value="F:ATP binding"/>
    <property type="evidence" value="ECO:0007669"/>
    <property type="project" value="UniProtKB-UniRule"/>
</dbReference>
<evidence type="ECO:0000256" key="7">
    <source>
        <dbReference type="ARBA" id="ARBA00022840"/>
    </source>
</evidence>
<protein>
    <recommendedName>
        <fullName evidence="14">ATP synthase subunit alpha</fullName>
        <ecNumber evidence="14">7.1.2.2</ecNumber>
    </recommendedName>
    <alternativeName>
        <fullName evidence="14">ATP synthase F1 sector subunit alpha</fullName>
    </alternativeName>
    <alternativeName>
        <fullName evidence="14">F-ATPase subunit alpha</fullName>
    </alternativeName>
</protein>
<evidence type="ECO:0000313" key="18">
    <source>
        <dbReference type="Proteomes" id="UP000244915"/>
    </source>
</evidence>
<dbReference type="PANTHER" id="PTHR48082">
    <property type="entry name" value="ATP SYNTHASE SUBUNIT ALPHA, MITOCHONDRIAL"/>
    <property type="match status" value="1"/>
</dbReference>
<dbReference type="Gene3D" id="3.40.50.300">
    <property type="entry name" value="P-loop containing nucleotide triphosphate hydrolases"/>
    <property type="match status" value="1"/>
</dbReference>
<evidence type="ECO:0000256" key="4">
    <source>
        <dbReference type="ARBA" id="ARBA00022448"/>
    </source>
</evidence>
<dbReference type="CDD" id="cd01132">
    <property type="entry name" value="F1-ATPase_alpha_CD"/>
    <property type="match status" value="1"/>
</dbReference>
<organism evidence="17 18">
    <name type="scientific">Alloyangia pacifica</name>
    <dbReference type="NCBI Taxonomy" id="311180"/>
    <lineage>
        <taxon>Bacteria</taxon>
        <taxon>Pseudomonadati</taxon>
        <taxon>Pseudomonadota</taxon>
        <taxon>Alphaproteobacteria</taxon>
        <taxon>Rhodobacterales</taxon>
        <taxon>Roseobacteraceae</taxon>
        <taxon>Alloyangia</taxon>
    </lineage>
</organism>
<dbReference type="InterPro" id="IPR005294">
    <property type="entry name" value="ATP_synth_F1_asu"/>
</dbReference>
<keyword evidence="6 14" id="KW-0375">Hydrogen ion transport</keyword>
<dbReference type="InterPro" id="IPR033732">
    <property type="entry name" value="ATP_synth_F1_a_nt-bd_dom"/>
</dbReference>
<dbReference type="Gene3D" id="2.40.30.20">
    <property type="match status" value="1"/>
</dbReference>
<dbReference type="CDD" id="cd18113">
    <property type="entry name" value="ATP-synt_F1_alpha_C"/>
    <property type="match status" value="1"/>
</dbReference>
<proteinExistence type="inferred from homology"/>
<evidence type="ECO:0000313" key="17">
    <source>
        <dbReference type="EMBL" id="AWI85999.1"/>
    </source>
</evidence>
<evidence type="ECO:0000256" key="5">
    <source>
        <dbReference type="ARBA" id="ARBA00022741"/>
    </source>
</evidence>
<dbReference type="NCBIfam" id="NF009884">
    <property type="entry name" value="PRK13343.1"/>
    <property type="match status" value="1"/>
</dbReference>
<dbReference type="KEGG" id="ypac:CEW88_19755"/>
<keyword evidence="8 14" id="KW-1278">Translocase</keyword>
<gene>
    <name evidence="14" type="primary">atpA</name>
    <name evidence="17" type="ORF">CEW88_19755</name>
</gene>
<dbReference type="Proteomes" id="UP000244915">
    <property type="component" value="Plasmid unnamed1"/>
</dbReference>
<reference evidence="17 18" key="1">
    <citation type="submission" date="2017-06" db="EMBL/GenBank/DDBJ databases">
        <title>Yangia sp. YSBP01 complete genome sequence.</title>
        <authorList>
            <person name="Woo J.-H."/>
            <person name="Kim H.-S."/>
        </authorList>
    </citation>
    <scope>NUCLEOTIDE SEQUENCE [LARGE SCALE GENOMIC DNA]</scope>
    <source>
        <strain evidence="17 18">YSBP01</strain>
        <plasmid evidence="17 18">unnamed1</plasmid>
    </source>
</reference>
<geneLocation type="plasmid" evidence="17 18">
    <name>unnamed1</name>
</geneLocation>
<dbReference type="InterPro" id="IPR027417">
    <property type="entry name" value="P-loop_NTPase"/>
</dbReference>
<dbReference type="NCBIfam" id="TIGR00962">
    <property type="entry name" value="atpA"/>
    <property type="match status" value="1"/>
</dbReference>
<comment type="subcellular location">
    <subcellularLocation>
        <location evidence="14">Cell membrane</location>
        <topology evidence="14">Peripheral membrane protein</topology>
    </subcellularLocation>
    <subcellularLocation>
        <location evidence="2">Membrane</location>
    </subcellularLocation>
</comment>
<evidence type="ECO:0000259" key="15">
    <source>
        <dbReference type="Pfam" id="PF00006"/>
    </source>
</evidence>
<feature type="domain" description="ATPase F1/V1/A1 complex alpha/beta subunit nucleotide-binding" evidence="15">
    <location>
        <begin position="151"/>
        <end position="366"/>
    </location>
</feature>
<dbReference type="PANTHER" id="PTHR48082:SF2">
    <property type="entry name" value="ATP SYNTHASE SUBUNIT ALPHA, MITOCHONDRIAL"/>
    <property type="match status" value="1"/>
</dbReference>
<dbReference type="SUPFAM" id="SSF50615">
    <property type="entry name" value="N-terminal domain of alpha and beta subunits of F1 ATP synthase"/>
    <property type="match status" value="1"/>
</dbReference>
<comment type="subunit">
    <text evidence="13">F-type ATPases have 2 components, CF(1) - the catalytic core - and CF(0) - the membrane proton channel. CF(1) has five subunits: alpha(3), beta(3), gamma(1), delta(1), epsilon(1). CF(0) has four main subunits: a(1), b(1), b'(1) and c(9-12).</text>
</comment>
<evidence type="ECO:0000256" key="2">
    <source>
        <dbReference type="ARBA" id="ARBA00004370"/>
    </source>
</evidence>
<keyword evidence="9 14" id="KW-0406">Ion transport</keyword>
<dbReference type="GO" id="GO:0005886">
    <property type="term" value="C:plasma membrane"/>
    <property type="evidence" value="ECO:0007669"/>
    <property type="project" value="UniProtKB-SubCell"/>
</dbReference>
<name>A0A2U8HJ23_9RHOB</name>
<dbReference type="SUPFAM" id="SSF52540">
    <property type="entry name" value="P-loop containing nucleoside triphosphate hydrolases"/>
    <property type="match status" value="1"/>
</dbReference>
<dbReference type="EMBL" id="CP022191">
    <property type="protein sequence ID" value="AWI85999.1"/>
    <property type="molecule type" value="Genomic_DNA"/>
</dbReference>
<accession>A0A2U8HJ23</accession>
<evidence type="ECO:0000256" key="3">
    <source>
        <dbReference type="ARBA" id="ARBA00008936"/>
    </source>
</evidence>
<dbReference type="RefSeq" id="WP_108970102.1">
    <property type="nucleotide sequence ID" value="NZ_CP022191.1"/>
</dbReference>
<evidence type="ECO:0000256" key="11">
    <source>
        <dbReference type="ARBA" id="ARBA00023196"/>
    </source>
</evidence>
<keyword evidence="4 14" id="KW-0813">Transport</keyword>